<dbReference type="InterPro" id="IPR032789">
    <property type="entry name" value="T2SS-T3SS_pil_N"/>
</dbReference>
<dbReference type="AlphaFoldDB" id="A0A2S4HGM2"/>
<reference evidence="5" key="1">
    <citation type="submission" date="2018-01" db="EMBL/GenBank/DDBJ databases">
        <authorList>
            <person name="Yu X.-D."/>
        </authorList>
    </citation>
    <scope>NUCLEOTIDE SEQUENCE</scope>
    <source>
        <strain evidence="5">ZX-21</strain>
    </source>
</reference>
<comment type="caution">
    <text evidence="5">The sequence shown here is derived from an EMBL/GenBank/DDBJ whole genome shotgun (WGS) entry which is preliminary data.</text>
</comment>
<dbReference type="InterPro" id="IPR001775">
    <property type="entry name" value="GspD/PilQ"/>
</dbReference>
<organism evidence="5 6">
    <name type="scientific">Zhongshania marina</name>
    <dbReference type="NCBI Taxonomy" id="2304603"/>
    <lineage>
        <taxon>Bacteria</taxon>
        <taxon>Pseudomonadati</taxon>
        <taxon>Pseudomonadota</taxon>
        <taxon>Gammaproteobacteria</taxon>
        <taxon>Cellvibrionales</taxon>
        <taxon>Spongiibacteraceae</taxon>
        <taxon>Zhongshania</taxon>
    </lineage>
</organism>
<dbReference type="EMBL" id="PQGG01000019">
    <property type="protein sequence ID" value="POP53127.1"/>
    <property type="molecule type" value="Genomic_DNA"/>
</dbReference>
<feature type="domain" description="Pilus formation protein N-terminal" evidence="4">
    <location>
        <begin position="37"/>
        <end position="104"/>
    </location>
</feature>
<dbReference type="Pfam" id="PF13629">
    <property type="entry name" value="T2SS-T3SS_pil_N"/>
    <property type="match status" value="1"/>
</dbReference>
<evidence type="ECO:0000256" key="1">
    <source>
        <dbReference type="RuleBase" id="RU004003"/>
    </source>
</evidence>
<accession>A0A2S4HGM2</accession>
<dbReference type="PANTHER" id="PTHR30332">
    <property type="entry name" value="PROBABLE GENERAL SECRETION PATHWAY PROTEIN D"/>
    <property type="match status" value="1"/>
</dbReference>
<dbReference type="PANTHER" id="PTHR30332:SF17">
    <property type="entry name" value="TYPE IV PILIATION SYSTEM PROTEIN DR_0774-RELATED"/>
    <property type="match status" value="1"/>
</dbReference>
<comment type="similarity">
    <text evidence="1">Belongs to the bacterial secretin family.</text>
</comment>
<feature type="region of interest" description="Disordered" evidence="2">
    <location>
        <begin position="432"/>
        <end position="451"/>
    </location>
</feature>
<dbReference type="InterPro" id="IPR004846">
    <property type="entry name" value="T2SS/T3SS_dom"/>
</dbReference>
<dbReference type="Pfam" id="PF00263">
    <property type="entry name" value="Secretin"/>
    <property type="match status" value="1"/>
</dbReference>
<dbReference type="Proteomes" id="UP000237222">
    <property type="component" value="Unassembled WGS sequence"/>
</dbReference>
<protein>
    <submittedName>
        <fullName evidence="5">Type II and III secretion system protein</fullName>
    </submittedName>
</protein>
<gene>
    <name evidence="5" type="ORF">C0068_08540</name>
</gene>
<evidence type="ECO:0000259" key="4">
    <source>
        <dbReference type="Pfam" id="PF13629"/>
    </source>
</evidence>
<dbReference type="InterPro" id="IPR050810">
    <property type="entry name" value="Bact_Secretion_Sys_Channel"/>
</dbReference>
<evidence type="ECO:0000259" key="3">
    <source>
        <dbReference type="Pfam" id="PF00263"/>
    </source>
</evidence>
<evidence type="ECO:0000313" key="6">
    <source>
        <dbReference type="Proteomes" id="UP000237222"/>
    </source>
</evidence>
<sequence length="451" mass="47505">MNASKLPSQQGVSTMKKGFIFSLLIALATVAQASPYKTLRMTTGEQQALTTQHSVKRSAMGNPAIASLKVLNSKQFLITAKQVGSTQLLLWQGSGDPTTFKIDVVPDIANSSTAGVAIDASGNNIVLQGRTQSLAQHDQLISEAGEKVIDNTVQQGAIQVQTDIRIVEYSRSQLKQIGTALARTGGDTAFAVGAAGLLPNISGIIGGIDSLMGGLVTSSNTSSILIGHAGSNFNAAVNALQQNGYAYTLAEPSLVSLSGQTASFLAGGEFPYPVSSNDGQVQIEFKEFGVRLRLTPTVLSENSIMLKVAPEVSDLDFSSGVQSGGVSVPALRVRRTDTAIQLAPGESFIISGLVTRNTYNNADKIPGLGDIPILGALFRSTRFEQDDKELVMIVTPHLVKPIAKNTELRELPGDIYKDYTPSFTSMLFGNPQKGSKPAVSKKSSAGVGFSN</sequence>
<dbReference type="PRINTS" id="PR00811">
    <property type="entry name" value="BCTERIALGSPD"/>
</dbReference>
<feature type="domain" description="Type II/III secretion system secretin-like" evidence="3">
    <location>
        <begin position="239"/>
        <end position="400"/>
    </location>
</feature>
<dbReference type="GO" id="GO:0015627">
    <property type="term" value="C:type II protein secretion system complex"/>
    <property type="evidence" value="ECO:0007669"/>
    <property type="project" value="TreeGrafter"/>
</dbReference>
<evidence type="ECO:0000313" key="5">
    <source>
        <dbReference type="EMBL" id="POP53127.1"/>
    </source>
</evidence>
<proteinExistence type="inferred from homology"/>
<dbReference type="GO" id="GO:0009306">
    <property type="term" value="P:protein secretion"/>
    <property type="evidence" value="ECO:0007669"/>
    <property type="project" value="InterPro"/>
</dbReference>
<evidence type="ECO:0000256" key="2">
    <source>
        <dbReference type="SAM" id="MobiDB-lite"/>
    </source>
</evidence>
<name>A0A2S4HGM2_9GAMM</name>